<dbReference type="PROSITE" id="PS50262">
    <property type="entry name" value="G_PROTEIN_RECEP_F1_2"/>
    <property type="match status" value="1"/>
</dbReference>
<dbReference type="PRINTS" id="PR00237">
    <property type="entry name" value="GPCRRHODOPSN"/>
</dbReference>
<dbReference type="PANTHER" id="PTHR24225">
    <property type="entry name" value="CHEMOTACTIC RECEPTOR"/>
    <property type="match status" value="1"/>
</dbReference>
<keyword evidence="3" id="KW-0597">Phosphoprotein</keyword>
<comment type="subcellular location">
    <subcellularLocation>
        <location evidence="1">Cell membrane</location>
        <topology evidence="1">Multi-pass membrane protein</topology>
    </subcellularLocation>
</comment>
<comment type="similarity">
    <text evidence="12">Belongs to the G-protein coupled receptor 1 family.</text>
</comment>
<feature type="transmembrane region" description="Helical" evidence="13">
    <location>
        <begin position="140"/>
        <end position="164"/>
    </location>
</feature>
<dbReference type="EMBL" id="JAHFZB010000056">
    <property type="protein sequence ID" value="KAK6466587.1"/>
    <property type="molecule type" value="Genomic_DNA"/>
</dbReference>
<dbReference type="InterPro" id="IPR000826">
    <property type="entry name" value="Formyl_rcpt-rel"/>
</dbReference>
<sequence length="409" mass="46922">MQGFSLRNLPYENKGRIEEMEGMPGNFQSTTVTQFQPKMKTKYCPLIQVMINISHNYTHIDYTSVSLHGIVAVFGILENLLILWVIGFRVRRTVVSVWILNLAASDFLASLSLPFFAYFLAKGHTWTLGNTFCKIHSSMFFLNMFVSGLLLATVSVDRCLVVLYPVWSQNNRDVRLATRVCLGIWVLAIINTIPFYIFRDTIERVDGGIMCYYNYALYSSPDDDIESLCAVRQDFLATSKFILSFLIPLLVIISSYTAVSLRIKRRNKRRSNRFFKLIAAVIVTFILCWIPYHIFSLLEVTSRNQPNLKVIVGKYLPLVASLTFINCVINPFLYVFSCPDFTAKIRQSLTVVMESVLVEDVDLNRRRSTTRSSASTSEFLTQGYKFRWHREKRGSCGEGKEDEEHPAVF</sequence>
<dbReference type="PROSITE" id="PS00237">
    <property type="entry name" value="G_PROTEIN_RECEP_F1_1"/>
    <property type="match status" value="1"/>
</dbReference>
<comment type="caution">
    <text evidence="15">The sequence shown here is derived from an EMBL/GenBank/DDBJ whole genome shotgun (WGS) entry which is preliminary data.</text>
</comment>
<keyword evidence="10 12" id="KW-0807">Transducer</keyword>
<evidence type="ECO:0000256" key="3">
    <source>
        <dbReference type="ARBA" id="ARBA00022553"/>
    </source>
</evidence>
<dbReference type="Proteomes" id="UP001369086">
    <property type="component" value="Unassembled WGS sequence"/>
</dbReference>
<feature type="transmembrane region" description="Helical" evidence="13">
    <location>
        <begin position="241"/>
        <end position="262"/>
    </location>
</feature>
<evidence type="ECO:0000256" key="2">
    <source>
        <dbReference type="ARBA" id="ARBA00022475"/>
    </source>
</evidence>
<feature type="transmembrane region" description="Helical" evidence="13">
    <location>
        <begin position="274"/>
        <end position="295"/>
    </location>
</feature>
<feature type="transmembrane region" description="Helical" evidence="13">
    <location>
        <begin position="315"/>
        <end position="336"/>
    </location>
</feature>
<evidence type="ECO:0000256" key="13">
    <source>
        <dbReference type="SAM" id="Phobius"/>
    </source>
</evidence>
<dbReference type="InterPro" id="IPR000276">
    <property type="entry name" value="GPCR_Rhodpsn"/>
</dbReference>
<dbReference type="Gene3D" id="1.20.1070.10">
    <property type="entry name" value="Rhodopsin 7-helix transmembrane proteins"/>
    <property type="match status" value="1"/>
</dbReference>
<dbReference type="PRINTS" id="PR00526">
    <property type="entry name" value="FMETLEUPHER"/>
</dbReference>
<evidence type="ECO:0000256" key="10">
    <source>
        <dbReference type="ARBA" id="ARBA00023224"/>
    </source>
</evidence>
<evidence type="ECO:0000256" key="9">
    <source>
        <dbReference type="ARBA" id="ARBA00023180"/>
    </source>
</evidence>
<evidence type="ECO:0000256" key="6">
    <source>
        <dbReference type="ARBA" id="ARBA00023040"/>
    </source>
</evidence>
<evidence type="ECO:0000256" key="11">
    <source>
        <dbReference type="ARBA" id="ARBA00025736"/>
    </source>
</evidence>
<protein>
    <submittedName>
        <fullName evidence="15">Prostaglandin D2 receptor 2-like isoform X1</fullName>
    </submittedName>
</protein>
<evidence type="ECO:0000256" key="4">
    <source>
        <dbReference type="ARBA" id="ARBA00022692"/>
    </source>
</evidence>
<comment type="similarity">
    <text evidence="11">Belongs to the chemokine-like receptor (CMKLR) family.</text>
</comment>
<evidence type="ECO:0000256" key="12">
    <source>
        <dbReference type="RuleBase" id="RU000688"/>
    </source>
</evidence>
<feature type="transmembrane region" description="Helical" evidence="13">
    <location>
        <begin position="98"/>
        <end position="120"/>
    </location>
</feature>
<feature type="transmembrane region" description="Helical" evidence="13">
    <location>
        <begin position="65"/>
        <end position="86"/>
    </location>
</feature>
<evidence type="ECO:0000313" key="16">
    <source>
        <dbReference type="Proteomes" id="UP001369086"/>
    </source>
</evidence>
<keyword evidence="4 12" id="KW-0812">Transmembrane</keyword>
<evidence type="ECO:0000259" key="14">
    <source>
        <dbReference type="PROSITE" id="PS50262"/>
    </source>
</evidence>
<dbReference type="Pfam" id="PF00001">
    <property type="entry name" value="7tm_1"/>
    <property type="match status" value="1"/>
</dbReference>
<keyword evidence="2" id="KW-1003">Cell membrane</keyword>
<evidence type="ECO:0000256" key="5">
    <source>
        <dbReference type="ARBA" id="ARBA00022989"/>
    </source>
</evidence>
<reference evidence="15 16" key="1">
    <citation type="submission" date="2021-05" db="EMBL/GenBank/DDBJ databases">
        <authorList>
            <person name="Zahm M."/>
            <person name="Klopp C."/>
            <person name="Cabau C."/>
            <person name="Kuhl H."/>
            <person name="Suciu R."/>
            <person name="Ciorpac M."/>
            <person name="Holostenco D."/>
            <person name="Gessner J."/>
            <person name="Wuertz S."/>
            <person name="Hohne C."/>
            <person name="Stock M."/>
            <person name="Gislard M."/>
            <person name="Lluch J."/>
            <person name="Milhes M."/>
            <person name="Lampietro C."/>
            <person name="Lopez Roques C."/>
            <person name="Donnadieu C."/>
            <person name="Du K."/>
            <person name="Schartl M."/>
            <person name="Guiguen Y."/>
        </authorList>
    </citation>
    <scope>NUCLEOTIDE SEQUENCE [LARGE SCALE GENOMIC DNA]</scope>
    <source>
        <strain evidence="15">Hh-F2</strain>
        <tissue evidence="15">Blood</tissue>
    </source>
</reference>
<name>A0ABR0Y1P0_HUSHU</name>
<feature type="transmembrane region" description="Helical" evidence="13">
    <location>
        <begin position="176"/>
        <end position="198"/>
    </location>
</feature>
<accession>A0ABR0Y1P0</accession>
<keyword evidence="8 12" id="KW-0675">Receptor</keyword>
<dbReference type="InterPro" id="IPR017452">
    <property type="entry name" value="GPCR_Rhodpsn_7TM"/>
</dbReference>
<proteinExistence type="inferred from homology"/>
<keyword evidence="16" id="KW-1185">Reference proteome</keyword>
<keyword evidence="9" id="KW-0325">Glycoprotein</keyword>
<keyword evidence="7 13" id="KW-0472">Membrane</keyword>
<keyword evidence="6 12" id="KW-0297">G-protein coupled receptor</keyword>
<evidence type="ECO:0000256" key="8">
    <source>
        <dbReference type="ARBA" id="ARBA00023170"/>
    </source>
</evidence>
<feature type="domain" description="G-protein coupled receptors family 1 profile" evidence="14">
    <location>
        <begin position="78"/>
        <end position="334"/>
    </location>
</feature>
<evidence type="ECO:0000256" key="7">
    <source>
        <dbReference type="ARBA" id="ARBA00023136"/>
    </source>
</evidence>
<evidence type="ECO:0000313" key="15">
    <source>
        <dbReference type="EMBL" id="KAK6466587.1"/>
    </source>
</evidence>
<evidence type="ECO:0000256" key="1">
    <source>
        <dbReference type="ARBA" id="ARBA00004651"/>
    </source>
</evidence>
<dbReference type="PANTHER" id="PTHR24225:SF72">
    <property type="entry name" value="G-PROTEIN COUPLED RECEPTORS FAMILY 1 PROFILE DOMAIN-CONTAINING PROTEIN-RELATED"/>
    <property type="match status" value="1"/>
</dbReference>
<organism evidence="15 16">
    <name type="scientific">Huso huso</name>
    <name type="common">Beluga</name>
    <name type="synonym">Acipenser huso</name>
    <dbReference type="NCBI Taxonomy" id="61971"/>
    <lineage>
        <taxon>Eukaryota</taxon>
        <taxon>Metazoa</taxon>
        <taxon>Chordata</taxon>
        <taxon>Craniata</taxon>
        <taxon>Vertebrata</taxon>
        <taxon>Euteleostomi</taxon>
        <taxon>Actinopterygii</taxon>
        <taxon>Chondrostei</taxon>
        <taxon>Acipenseriformes</taxon>
        <taxon>Acipenseridae</taxon>
        <taxon>Huso</taxon>
    </lineage>
</organism>
<gene>
    <name evidence="15" type="ORF">HHUSO_G36315</name>
</gene>
<keyword evidence="5 13" id="KW-1133">Transmembrane helix</keyword>
<dbReference type="SUPFAM" id="SSF81321">
    <property type="entry name" value="Family A G protein-coupled receptor-like"/>
    <property type="match status" value="1"/>
</dbReference>